<dbReference type="GO" id="GO:0016020">
    <property type="term" value="C:membrane"/>
    <property type="evidence" value="ECO:0007669"/>
    <property type="project" value="GOC"/>
</dbReference>
<dbReference type="InterPro" id="IPR004463">
    <property type="entry name" value="UDP-acyl_GlcNac_deAcase"/>
</dbReference>
<evidence type="ECO:0000256" key="3">
    <source>
        <dbReference type="ARBA" id="ARBA00005002"/>
    </source>
</evidence>
<evidence type="ECO:0000256" key="2">
    <source>
        <dbReference type="ARBA" id="ARBA00002923"/>
    </source>
</evidence>
<comment type="catalytic activity">
    <reaction evidence="11 12">
        <text>a UDP-3-O-[(3R)-3-hydroxyacyl]-N-acetyl-alpha-D-glucosamine + H2O = a UDP-3-O-[(3R)-3-hydroxyacyl]-alpha-D-glucosamine + acetate</text>
        <dbReference type="Rhea" id="RHEA:67816"/>
        <dbReference type="ChEBI" id="CHEBI:15377"/>
        <dbReference type="ChEBI" id="CHEBI:30089"/>
        <dbReference type="ChEBI" id="CHEBI:137740"/>
        <dbReference type="ChEBI" id="CHEBI:173225"/>
        <dbReference type="EC" id="3.5.1.108"/>
    </reaction>
</comment>
<evidence type="ECO:0000256" key="6">
    <source>
        <dbReference type="ARBA" id="ARBA00022556"/>
    </source>
</evidence>
<protein>
    <recommendedName>
        <fullName evidence="4 12">UDP-3-O-acyl-N-acetylglucosamine deacetylase</fullName>
        <shortName evidence="12">UDP-3-O-acyl-GlcNAc deacetylase</shortName>
        <ecNumber evidence="4 12">3.5.1.108</ecNumber>
    </recommendedName>
    <alternativeName>
        <fullName evidence="12">UDP-3-O-[R-3-hydroxymyristoyl]-N-acetylglucosamine deacetylase</fullName>
    </alternativeName>
</protein>
<evidence type="ECO:0000256" key="7">
    <source>
        <dbReference type="ARBA" id="ARBA00022723"/>
    </source>
</evidence>
<dbReference type="InterPro" id="IPR015870">
    <property type="entry name" value="UDP-acyl_N-AcGlcN_deAcase_N"/>
</dbReference>
<keyword evidence="8 12" id="KW-0378">Hydrolase</keyword>
<comment type="pathway">
    <text evidence="3 12">Glycolipid biosynthesis; lipid IV(A) biosynthesis; lipid IV(A) from (3R)-3-hydroxytetradecanoyl-[acyl-carrier-protein] and UDP-N-acetyl-alpha-D-glucosamine: step 2/6.</text>
</comment>
<reference evidence="13 14" key="1">
    <citation type="submission" date="2018-06" db="EMBL/GenBank/DDBJ databases">
        <authorList>
            <consortium name="Pathogen Informatics"/>
            <person name="Doyle S."/>
        </authorList>
    </citation>
    <scope>NUCLEOTIDE SEQUENCE [LARGE SCALE GENOMIC DNA]</scope>
    <source>
        <strain evidence="13 14">NCTC13093</strain>
    </source>
</reference>
<dbReference type="Gene3D" id="3.30.1700.10">
    <property type="entry name" value="lpxc deacetylase, domain 2"/>
    <property type="match status" value="1"/>
</dbReference>
<evidence type="ECO:0000256" key="11">
    <source>
        <dbReference type="ARBA" id="ARBA00024535"/>
    </source>
</evidence>
<evidence type="ECO:0000313" key="14">
    <source>
        <dbReference type="Proteomes" id="UP000250086"/>
    </source>
</evidence>
<dbReference type="PANTHER" id="PTHR33694">
    <property type="entry name" value="UDP-3-O-ACYL-N-ACETYLGLUCOSAMINE DEACETYLASE 1, MITOCHONDRIAL-RELATED"/>
    <property type="match status" value="1"/>
</dbReference>
<evidence type="ECO:0000256" key="8">
    <source>
        <dbReference type="ARBA" id="ARBA00022801"/>
    </source>
</evidence>
<dbReference type="SUPFAM" id="SSF54211">
    <property type="entry name" value="Ribosomal protein S5 domain 2-like"/>
    <property type="match status" value="2"/>
</dbReference>
<keyword evidence="5 12" id="KW-0444">Lipid biosynthesis</keyword>
<evidence type="ECO:0000256" key="10">
    <source>
        <dbReference type="ARBA" id="ARBA00023098"/>
    </source>
</evidence>
<keyword evidence="10 12" id="KW-0443">Lipid metabolism</keyword>
<organism evidence="13 14">
    <name type="scientific">Anaerobiospirillum thomasii</name>
    <dbReference type="NCBI Taxonomy" id="179995"/>
    <lineage>
        <taxon>Bacteria</taxon>
        <taxon>Pseudomonadati</taxon>
        <taxon>Pseudomonadota</taxon>
        <taxon>Gammaproteobacteria</taxon>
        <taxon>Aeromonadales</taxon>
        <taxon>Succinivibrionaceae</taxon>
        <taxon>Anaerobiospirillum</taxon>
    </lineage>
</organism>
<evidence type="ECO:0000256" key="12">
    <source>
        <dbReference type="HAMAP-Rule" id="MF_00388"/>
    </source>
</evidence>
<dbReference type="EMBL" id="UAPV01000001">
    <property type="protein sequence ID" value="SPT68806.1"/>
    <property type="molecule type" value="Genomic_DNA"/>
</dbReference>
<evidence type="ECO:0000256" key="1">
    <source>
        <dbReference type="ARBA" id="ARBA00001947"/>
    </source>
</evidence>
<name>A0A2X0V6R9_9GAMM</name>
<comment type="similarity">
    <text evidence="12">Belongs to the LpxC family.</text>
</comment>
<comment type="cofactor">
    <cofactor evidence="1 12">
        <name>Zn(2+)</name>
        <dbReference type="ChEBI" id="CHEBI:29105"/>
    </cofactor>
</comment>
<dbReference type="Proteomes" id="UP000250086">
    <property type="component" value="Unassembled WGS sequence"/>
</dbReference>
<dbReference type="NCBIfam" id="TIGR00325">
    <property type="entry name" value="lpxC"/>
    <property type="match status" value="1"/>
</dbReference>
<dbReference type="GO" id="GO:0046872">
    <property type="term" value="F:metal ion binding"/>
    <property type="evidence" value="ECO:0007669"/>
    <property type="project" value="UniProtKB-KW"/>
</dbReference>
<dbReference type="UniPathway" id="UPA00359">
    <property type="reaction ID" value="UER00478"/>
</dbReference>
<feature type="binding site" evidence="12">
    <location>
        <position position="243"/>
    </location>
    <ligand>
        <name>Zn(2+)</name>
        <dbReference type="ChEBI" id="CHEBI:29105"/>
    </ligand>
</feature>
<dbReference type="Gene3D" id="3.30.230.20">
    <property type="entry name" value="lpxc deacetylase, domain 1"/>
    <property type="match status" value="1"/>
</dbReference>
<dbReference type="GO" id="GO:0103117">
    <property type="term" value="F:UDP-3-O-acyl-N-acetylglucosamine deacetylase activity"/>
    <property type="evidence" value="ECO:0007669"/>
    <property type="project" value="UniProtKB-UniRule"/>
</dbReference>
<gene>
    <name evidence="12 13" type="primary">lpxC</name>
    <name evidence="13" type="ORF">NCTC13093_00144</name>
</gene>
<keyword evidence="6 12" id="KW-0441">Lipid A biosynthesis</keyword>
<sequence>MIAQRTVRETVSATGIGLHSGKAVKVTFRPAPANTGIVYTRTDLNPPVEMKCDATSVRDTQLCTALVNLDGVRISTVEHLTAALSALGIDNLYIDVNAPEIPVMDGSAQPFIYLFEATGVVDLNAPKQYFRVLRKVRVEDGDKWAELNPSDNGFSLDLTIDFTHPAMEKDHQRFVFDFSGNGFAKELSRARTFCFMRDVEYMHAHQLALGGSLENAIVLDDYRVINPDGLRYPNEFVKHKMLDAIGDLYMAGHSILGAFSAYKTGHALNNKLLRALLDNPLNFELVSFAQEESSTFEFIDTKEHKGVFLSV</sequence>
<comment type="function">
    <text evidence="2 12">Catalyzes the hydrolysis of UDP-3-O-myristoyl-N-acetylglucosamine to form UDP-3-O-myristoylglucosamine and acetate, the committed step in lipid A biosynthesis.</text>
</comment>
<feature type="active site" description="Proton donor" evidence="12">
    <location>
        <position position="266"/>
    </location>
</feature>
<evidence type="ECO:0000256" key="9">
    <source>
        <dbReference type="ARBA" id="ARBA00022833"/>
    </source>
</evidence>
<keyword evidence="9 12" id="KW-0862">Zinc</keyword>
<dbReference type="InterPro" id="IPR020568">
    <property type="entry name" value="Ribosomal_Su5_D2-typ_SF"/>
</dbReference>
<keyword evidence="7 12" id="KW-0479">Metal-binding</keyword>
<dbReference type="RefSeq" id="WP_113743020.1">
    <property type="nucleotide sequence ID" value="NZ_UAPV01000001.1"/>
</dbReference>
<dbReference type="GO" id="GO:0009245">
    <property type="term" value="P:lipid A biosynthetic process"/>
    <property type="evidence" value="ECO:0007669"/>
    <property type="project" value="UniProtKB-UniRule"/>
</dbReference>
<dbReference type="HAMAP" id="MF_00388">
    <property type="entry name" value="LpxC"/>
    <property type="match status" value="1"/>
</dbReference>
<dbReference type="InterPro" id="IPR011334">
    <property type="entry name" value="UDP-acyl_GlcNac_deAcase_C"/>
</dbReference>
<evidence type="ECO:0000313" key="13">
    <source>
        <dbReference type="EMBL" id="SPT68806.1"/>
    </source>
</evidence>
<proteinExistence type="inferred from homology"/>
<evidence type="ECO:0000256" key="5">
    <source>
        <dbReference type="ARBA" id="ARBA00022516"/>
    </source>
</evidence>
<dbReference type="EC" id="3.5.1.108" evidence="4 12"/>
<keyword evidence="14" id="KW-1185">Reference proteome</keyword>
<feature type="binding site" evidence="12">
    <location>
        <position position="239"/>
    </location>
    <ligand>
        <name>Zn(2+)</name>
        <dbReference type="ChEBI" id="CHEBI:29105"/>
    </ligand>
</feature>
<feature type="binding site" evidence="12">
    <location>
        <position position="79"/>
    </location>
    <ligand>
        <name>Zn(2+)</name>
        <dbReference type="ChEBI" id="CHEBI:29105"/>
    </ligand>
</feature>
<evidence type="ECO:0000256" key="4">
    <source>
        <dbReference type="ARBA" id="ARBA00012745"/>
    </source>
</evidence>
<dbReference type="PANTHER" id="PTHR33694:SF1">
    <property type="entry name" value="UDP-3-O-ACYL-N-ACETYLGLUCOSAMINE DEACETYLASE 1, MITOCHONDRIAL-RELATED"/>
    <property type="match status" value="1"/>
</dbReference>
<dbReference type="AlphaFoldDB" id="A0A2X0V6R9"/>
<accession>A0A2X0V6R9</accession>
<dbReference type="Pfam" id="PF03331">
    <property type="entry name" value="LpxC"/>
    <property type="match status" value="1"/>
</dbReference>